<name>A0A556PA02_9BACI</name>
<sequence>MEDKKIDLINKEQLKQEMNRPDLEIIDVREDDEVAEGIIPGAKHIKLGDIPTRISELSKDKEYVMVCRSGGRSNRAGVQLEEQGYNVKNLQGGMLDWDGDVSK</sequence>
<evidence type="ECO:0000313" key="3">
    <source>
        <dbReference type="Proteomes" id="UP000316425"/>
    </source>
</evidence>
<dbReference type="SUPFAM" id="SSF52821">
    <property type="entry name" value="Rhodanese/Cell cycle control phosphatase"/>
    <property type="match status" value="1"/>
</dbReference>
<accession>A0A556PA02</accession>
<evidence type="ECO:0000259" key="1">
    <source>
        <dbReference type="PROSITE" id="PS50206"/>
    </source>
</evidence>
<gene>
    <name evidence="2" type="ORF">FPQ13_11530</name>
</gene>
<dbReference type="Proteomes" id="UP000316425">
    <property type="component" value="Unassembled WGS sequence"/>
</dbReference>
<dbReference type="InterPro" id="IPR050229">
    <property type="entry name" value="GlpE_sulfurtransferase"/>
</dbReference>
<dbReference type="SMART" id="SM00450">
    <property type="entry name" value="RHOD"/>
    <property type="match status" value="1"/>
</dbReference>
<dbReference type="RefSeq" id="WP_144089482.1">
    <property type="nucleotide sequence ID" value="NZ_VMHE01000028.1"/>
</dbReference>
<proteinExistence type="predicted"/>
<dbReference type="CDD" id="cd00158">
    <property type="entry name" value="RHOD"/>
    <property type="match status" value="1"/>
</dbReference>
<dbReference type="AlphaFoldDB" id="A0A556PA02"/>
<comment type="caution">
    <text evidence="2">The sequence shown here is derived from an EMBL/GenBank/DDBJ whole genome shotgun (WGS) entry which is preliminary data.</text>
</comment>
<dbReference type="PROSITE" id="PS50206">
    <property type="entry name" value="RHODANESE_3"/>
    <property type="match status" value="1"/>
</dbReference>
<feature type="domain" description="Rhodanese" evidence="1">
    <location>
        <begin position="19"/>
        <end position="103"/>
    </location>
</feature>
<dbReference type="OrthoDB" id="9800872at2"/>
<keyword evidence="3" id="KW-1185">Reference proteome</keyword>
<dbReference type="InterPro" id="IPR036873">
    <property type="entry name" value="Rhodanese-like_dom_sf"/>
</dbReference>
<organism evidence="2 3">
    <name type="scientific">Allobacillus salarius</name>
    <dbReference type="NCBI Taxonomy" id="1955272"/>
    <lineage>
        <taxon>Bacteria</taxon>
        <taxon>Bacillati</taxon>
        <taxon>Bacillota</taxon>
        <taxon>Bacilli</taxon>
        <taxon>Bacillales</taxon>
        <taxon>Bacillaceae</taxon>
        <taxon>Allobacillus</taxon>
    </lineage>
</organism>
<dbReference type="InterPro" id="IPR001763">
    <property type="entry name" value="Rhodanese-like_dom"/>
</dbReference>
<dbReference type="PANTHER" id="PTHR43031:SF17">
    <property type="entry name" value="SULFURTRANSFERASE YTWF-RELATED"/>
    <property type="match status" value="1"/>
</dbReference>
<evidence type="ECO:0000313" key="2">
    <source>
        <dbReference type="EMBL" id="TSJ61198.1"/>
    </source>
</evidence>
<dbReference type="EMBL" id="VMHE01000028">
    <property type="protein sequence ID" value="TSJ61198.1"/>
    <property type="molecule type" value="Genomic_DNA"/>
</dbReference>
<reference evidence="2 3" key="1">
    <citation type="submission" date="2019-07" db="EMBL/GenBank/DDBJ databases">
        <title>Allobacillus sp. nov. SKP isolated from shrimp paste of Euphausiacea.</title>
        <authorList>
            <person name="Kanchanasin P."/>
            <person name="Tanasupawat S."/>
            <person name="Shi W."/>
            <person name="Wu L."/>
            <person name="Ma J."/>
        </authorList>
    </citation>
    <scope>NUCLEOTIDE SEQUENCE [LARGE SCALE GENOMIC DNA]</scope>
    <source>
        <strain evidence="2 3">SKP4-8</strain>
    </source>
</reference>
<protein>
    <submittedName>
        <fullName evidence="2">Rhodanese-like domain-containing protein</fullName>
    </submittedName>
</protein>
<dbReference type="Pfam" id="PF00581">
    <property type="entry name" value="Rhodanese"/>
    <property type="match status" value="1"/>
</dbReference>
<dbReference type="Gene3D" id="3.40.250.10">
    <property type="entry name" value="Rhodanese-like domain"/>
    <property type="match status" value="1"/>
</dbReference>
<dbReference type="PANTHER" id="PTHR43031">
    <property type="entry name" value="FAD-DEPENDENT OXIDOREDUCTASE"/>
    <property type="match status" value="1"/>
</dbReference>